<evidence type="ECO:0000256" key="5">
    <source>
        <dbReference type="ARBA" id="ARBA00022723"/>
    </source>
</evidence>
<keyword evidence="5" id="KW-0479">Metal-binding</keyword>
<dbReference type="PROSITE" id="PS51462">
    <property type="entry name" value="NUDIX"/>
    <property type="match status" value="1"/>
</dbReference>
<comment type="function">
    <text evidence="8">Acts on ADP-mannose and ADP-glucose as well as ADP-ribose. Prevents glycogen biosynthesis. The reaction catalyzed by this enzyme is a limiting step of the gluconeogenic process.</text>
</comment>
<protein>
    <recommendedName>
        <fullName evidence="4">ADP-ribose pyrophosphatase</fullName>
        <ecNumber evidence="3">3.6.1.13</ecNumber>
    </recommendedName>
    <alternativeName>
        <fullName evidence="9">ADP-ribose diphosphatase</fullName>
    </alternativeName>
    <alternativeName>
        <fullName evidence="11">ADP-ribose phosphohydrolase</fullName>
    </alternativeName>
    <alternativeName>
        <fullName evidence="10">Adenosine diphosphoribose pyrophosphatase</fullName>
    </alternativeName>
</protein>
<dbReference type="NCBIfam" id="TIGR00052">
    <property type="entry name" value="nudix-type nucleoside diphosphatase, YffH/AdpP family"/>
    <property type="match status" value="1"/>
</dbReference>
<keyword evidence="7" id="KW-0460">Magnesium</keyword>
<evidence type="ECO:0000259" key="13">
    <source>
        <dbReference type="PROSITE" id="PS51462"/>
    </source>
</evidence>
<dbReference type="Gene3D" id="3.90.79.10">
    <property type="entry name" value="Nucleoside Triphosphate Pyrophosphohydrolase"/>
    <property type="match status" value="1"/>
</dbReference>
<name>A0ABY8CCK3_9GAMM</name>
<evidence type="ECO:0000256" key="3">
    <source>
        <dbReference type="ARBA" id="ARBA00012453"/>
    </source>
</evidence>
<evidence type="ECO:0000256" key="4">
    <source>
        <dbReference type="ARBA" id="ARBA00013297"/>
    </source>
</evidence>
<keyword evidence="6" id="KW-0378">Hydrolase</keyword>
<dbReference type="Proteomes" id="UP001222275">
    <property type="component" value="Chromosome"/>
</dbReference>
<comment type="similarity">
    <text evidence="2">Belongs to the Nudix hydrolase family. NudF subfamily.</text>
</comment>
<evidence type="ECO:0000256" key="9">
    <source>
        <dbReference type="ARBA" id="ARBA00030162"/>
    </source>
</evidence>
<dbReference type="RefSeq" id="WP_275595984.1">
    <property type="nucleotide sequence ID" value="NZ_CP102381.1"/>
</dbReference>
<feature type="domain" description="Nudix hydrolase" evidence="13">
    <location>
        <begin position="45"/>
        <end position="189"/>
    </location>
</feature>
<dbReference type="CDD" id="cd24155">
    <property type="entry name" value="NUDIX_ADPRase"/>
    <property type="match status" value="1"/>
</dbReference>
<evidence type="ECO:0000256" key="2">
    <source>
        <dbReference type="ARBA" id="ARBA00007482"/>
    </source>
</evidence>
<evidence type="ECO:0000256" key="11">
    <source>
        <dbReference type="ARBA" id="ARBA00033056"/>
    </source>
</evidence>
<evidence type="ECO:0000256" key="6">
    <source>
        <dbReference type="ARBA" id="ARBA00022801"/>
    </source>
</evidence>
<dbReference type="PANTHER" id="PTHR11839">
    <property type="entry name" value="UDP/ADP-SUGAR PYROPHOSPHATASE"/>
    <property type="match status" value="1"/>
</dbReference>
<evidence type="ECO:0000256" key="7">
    <source>
        <dbReference type="ARBA" id="ARBA00022842"/>
    </source>
</evidence>
<reference evidence="14 15" key="1">
    <citation type="submission" date="2022-06" db="EMBL/GenBank/DDBJ databases">
        <title>Thiomicrohabdus sp. nov, an obligately chemolithoautotrophic, sulfur-oxidizing bacterium isolated from beach of Guanyin Mountain. Amoy.</title>
        <authorList>
            <person name="Zhu H."/>
        </authorList>
    </citation>
    <scope>NUCLEOTIDE SEQUENCE [LARGE SCALE GENOMIC DNA]</scope>
    <source>
        <strain evidence="14 15">XGS-01</strain>
    </source>
</reference>
<sequence length="204" mass="22826">MNNKELCIKSNNAVFNGFFQVNNLKFTHSLYQGGLSSVVEREVFSRGEAVVVLLYDLALKKIVLVEQCRAGAVEHALNQNDIDQAWLLEPVAGMIDLGESPIEACIRESKEETGLAVSDFEYISHFYPSPGACDEILHLYASNIDSQLVNSHAGLATEDEDIRVVVLSFEQARKMLAKGQFNVATTYIAVQWLFYQKLAMPEYQ</sequence>
<dbReference type="InterPro" id="IPR000086">
    <property type="entry name" value="NUDIX_hydrolase_dom"/>
</dbReference>
<dbReference type="InterPro" id="IPR015797">
    <property type="entry name" value="NUDIX_hydrolase-like_dom_sf"/>
</dbReference>
<evidence type="ECO:0000256" key="1">
    <source>
        <dbReference type="ARBA" id="ARBA00001946"/>
    </source>
</evidence>
<organism evidence="14 15">
    <name type="scientific">Thiomicrorhabdus lithotrophica</name>
    <dbReference type="NCBI Taxonomy" id="2949997"/>
    <lineage>
        <taxon>Bacteria</taxon>
        <taxon>Pseudomonadati</taxon>
        <taxon>Pseudomonadota</taxon>
        <taxon>Gammaproteobacteria</taxon>
        <taxon>Thiotrichales</taxon>
        <taxon>Piscirickettsiaceae</taxon>
        <taxon>Thiomicrorhabdus</taxon>
    </lineage>
</organism>
<proteinExistence type="inferred from homology"/>
<dbReference type="InterPro" id="IPR020084">
    <property type="entry name" value="NUDIX_hydrolase_CS"/>
</dbReference>
<evidence type="ECO:0000256" key="10">
    <source>
        <dbReference type="ARBA" id="ARBA00030308"/>
    </source>
</evidence>
<evidence type="ECO:0000313" key="14">
    <source>
        <dbReference type="EMBL" id="WEJ63728.1"/>
    </source>
</evidence>
<dbReference type="InterPro" id="IPR004385">
    <property type="entry name" value="NDP_pyrophosphatase"/>
</dbReference>
<dbReference type="EC" id="3.6.1.13" evidence="3"/>
<dbReference type="Pfam" id="PF00293">
    <property type="entry name" value="NUDIX"/>
    <property type="match status" value="1"/>
</dbReference>
<gene>
    <name evidence="14" type="ORF">NR989_05625</name>
</gene>
<evidence type="ECO:0000256" key="8">
    <source>
        <dbReference type="ARBA" id="ARBA00025164"/>
    </source>
</evidence>
<comment type="cofactor">
    <cofactor evidence="1">
        <name>Mg(2+)</name>
        <dbReference type="ChEBI" id="CHEBI:18420"/>
    </cofactor>
</comment>
<dbReference type="SUPFAM" id="SSF55811">
    <property type="entry name" value="Nudix"/>
    <property type="match status" value="1"/>
</dbReference>
<comment type="catalytic activity">
    <reaction evidence="12">
        <text>ADP-D-ribose + H2O = D-ribose 5-phosphate + AMP + 2 H(+)</text>
        <dbReference type="Rhea" id="RHEA:10412"/>
        <dbReference type="ChEBI" id="CHEBI:15377"/>
        <dbReference type="ChEBI" id="CHEBI:15378"/>
        <dbReference type="ChEBI" id="CHEBI:57967"/>
        <dbReference type="ChEBI" id="CHEBI:78346"/>
        <dbReference type="ChEBI" id="CHEBI:456215"/>
        <dbReference type="EC" id="3.6.1.13"/>
    </reaction>
</comment>
<accession>A0ABY8CCK3</accession>
<evidence type="ECO:0000313" key="15">
    <source>
        <dbReference type="Proteomes" id="UP001222275"/>
    </source>
</evidence>
<evidence type="ECO:0000256" key="12">
    <source>
        <dbReference type="ARBA" id="ARBA00049546"/>
    </source>
</evidence>
<dbReference type="EMBL" id="CP102381">
    <property type="protein sequence ID" value="WEJ63728.1"/>
    <property type="molecule type" value="Genomic_DNA"/>
</dbReference>
<dbReference type="PANTHER" id="PTHR11839:SF5">
    <property type="entry name" value="ADP-RIBOSE PYROPHOSPHATASE"/>
    <property type="match status" value="1"/>
</dbReference>
<keyword evidence="15" id="KW-1185">Reference proteome</keyword>
<dbReference type="PROSITE" id="PS00893">
    <property type="entry name" value="NUDIX_BOX"/>
    <property type="match status" value="1"/>
</dbReference>